<organism evidence="2 3">
    <name type="scientific">Photobacterium marinum</name>
    <dbReference type="NCBI Taxonomy" id="1056511"/>
    <lineage>
        <taxon>Bacteria</taxon>
        <taxon>Pseudomonadati</taxon>
        <taxon>Pseudomonadota</taxon>
        <taxon>Gammaproteobacteria</taxon>
        <taxon>Vibrionales</taxon>
        <taxon>Vibrionaceae</taxon>
        <taxon>Photobacterium</taxon>
    </lineage>
</organism>
<proteinExistence type="predicted"/>
<keyword evidence="3" id="KW-1185">Reference proteome</keyword>
<accession>L8JE79</accession>
<reference evidence="2 3" key="1">
    <citation type="submission" date="2012-12" db="EMBL/GenBank/DDBJ databases">
        <title>Genome Assembly of Photobacterium sp. AK15.</title>
        <authorList>
            <person name="Khatri I."/>
            <person name="Vaidya B."/>
            <person name="Srinivas T.N.R."/>
            <person name="Subramanian S."/>
            <person name="Pinnaka A."/>
        </authorList>
    </citation>
    <scope>NUCLEOTIDE SEQUENCE [LARGE SCALE GENOMIC DNA]</scope>
    <source>
        <strain evidence="2 3">AK15</strain>
    </source>
</reference>
<sequence>MEDQYMSSRDRIEDIEQRIFMAYQEGNYQEAKALEAKIKKLRGKSTINQYDERDPYSMEGKVFDDDSSHS</sequence>
<dbReference type="Proteomes" id="UP000011134">
    <property type="component" value="Unassembled WGS sequence"/>
</dbReference>
<evidence type="ECO:0000313" key="3">
    <source>
        <dbReference type="Proteomes" id="UP000011134"/>
    </source>
</evidence>
<protein>
    <submittedName>
        <fullName evidence="2">Uncharacterized protein</fullName>
    </submittedName>
</protein>
<name>L8JE79_9GAMM</name>
<dbReference type="EMBL" id="AMZO01000003">
    <property type="protein sequence ID" value="ELR67140.1"/>
    <property type="molecule type" value="Genomic_DNA"/>
</dbReference>
<gene>
    <name evidence="2" type="ORF">C942_02648</name>
</gene>
<dbReference type="AlphaFoldDB" id="L8JE79"/>
<evidence type="ECO:0000256" key="1">
    <source>
        <dbReference type="SAM" id="MobiDB-lite"/>
    </source>
</evidence>
<feature type="region of interest" description="Disordered" evidence="1">
    <location>
        <begin position="51"/>
        <end position="70"/>
    </location>
</feature>
<evidence type="ECO:0000313" key="2">
    <source>
        <dbReference type="EMBL" id="ELR67140.1"/>
    </source>
</evidence>
<comment type="caution">
    <text evidence="2">The sequence shown here is derived from an EMBL/GenBank/DDBJ whole genome shotgun (WGS) entry which is preliminary data.</text>
</comment>
<dbReference type="PATRIC" id="fig|1056511.3.peg.710"/>